<dbReference type="AlphaFoldDB" id="X0SXS3"/>
<evidence type="ECO:0000313" key="2">
    <source>
        <dbReference type="EMBL" id="GAF68605.1"/>
    </source>
</evidence>
<evidence type="ECO:0000259" key="1">
    <source>
        <dbReference type="Pfam" id="PF18962"/>
    </source>
</evidence>
<sequence>MASVNDYIAVLGKNNSLYLGHIGDEYLSAYTIDTGVKYGPIMADLNRDDVYETIVTTDSEIFIYQPDGTFEKVYLPDVSVGGPAAADIDSDGYPELIQCTKTCIYALKHGGIPVAGFPFYLPPGDSSEYITSPPVIADLNNDGTPDIAFATSNMRLVSFTPSGSLTPGFPITLSGTVVRPPAVFKRARPDSIAIACITTDGMIAVCDLETVIDDDLYVWPMWKGGPELNSALLNSKIASKVQTTAPFEAFCYPNPITGETGTFRITPSGATDCTITVYTADGLKVFERYIPEHDIIPGLPREEKMDVSRLASGLYIAKIMTRQKTVYYKLGVLK</sequence>
<name>X0SXS3_9ZZZZ</name>
<dbReference type="NCBIfam" id="TIGR04183">
    <property type="entry name" value="Por_Secre_tail"/>
    <property type="match status" value="1"/>
</dbReference>
<comment type="caution">
    <text evidence="2">The sequence shown here is derived from an EMBL/GenBank/DDBJ whole genome shotgun (WGS) entry which is preliminary data.</text>
</comment>
<protein>
    <recommendedName>
        <fullName evidence="1">Secretion system C-terminal sorting domain-containing protein</fullName>
    </recommendedName>
</protein>
<dbReference type="Pfam" id="PF18962">
    <property type="entry name" value="Por_Secre_tail"/>
    <property type="match status" value="1"/>
</dbReference>
<dbReference type="InterPro" id="IPR028994">
    <property type="entry name" value="Integrin_alpha_N"/>
</dbReference>
<proteinExistence type="predicted"/>
<dbReference type="SUPFAM" id="SSF69318">
    <property type="entry name" value="Integrin alpha N-terminal domain"/>
    <property type="match status" value="1"/>
</dbReference>
<organism evidence="2">
    <name type="scientific">marine sediment metagenome</name>
    <dbReference type="NCBI Taxonomy" id="412755"/>
    <lineage>
        <taxon>unclassified sequences</taxon>
        <taxon>metagenomes</taxon>
        <taxon>ecological metagenomes</taxon>
    </lineage>
</organism>
<reference evidence="2" key="1">
    <citation type="journal article" date="2014" name="Front. Microbiol.">
        <title>High frequency of phylogenetically diverse reductive dehalogenase-homologous genes in deep subseafloor sedimentary metagenomes.</title>
        <authorList>
            <person name="Kawai M."/>
            <person name="Futagami T."/>
            <person name="Toyoda A."/>
            <person name="Takaki Y."/>
            <person name="Nishi S."/>
            <person name="Hori S."/>
            <person name="Arai W."/>
            <person name="Tsubouchi T."/>
            <person name="Morono Y."/>
            <person name="Uchiyama I."/>
            <person name="Ito T."/>
            <person name="Fujiyama A."/>
            <person name="Inagaki F."/>
            <person name="Takami H."/>
        </authorList>
    </citation>
    <scope>NUCLEOTIDE SEQUENCE</scope>
    <source>
        <strain evidence="2">Expedition CK06-06</strain>
    </source>
</reference>
<gene>
    <name evidence="2" type="ORF">S01H1_07368</name>
</gene>
<feature type="domain" description="Secretion system C-terminal sorting" evidence="1">
    <location>
        <begin position="252"/>
        <end position="330"/>
    </location>
</feature>
<dbReference type="EMBL" id="BARS01003803">
    <property type="protein sequence ID" value="GAF68605.1"/>
    <property type="molecule type" value="Genomic_DNA"/>
</dbReference>
<accession>X0SXS3</accession>
<dbReference type="InterPro" id="IPR026444">
    <property type="entry name" value="Secre_tail"/>
</dbReference>